<feature type="compositionally biased region" description="Polar residues" evidence="1">
    <location>
        <begin position="62"/>
        <end position="75"/>
    </location>
</feature>
<evidence type="ECO:0000313" key="2">
    <source>
        <dbReference type="EMBL" id="VDO04555.1"/>
    </source>
</evidence>
<dbReference type="Proteomes" id="UP000278807">
    <property type="component" value="Unassembled WGS sequence"/>
</dbReference>
<keyword evidence="3" id="KW-1185">Reference proteome</keyword>
<dbReference type="AlphaFoldDB" id="A0A0R3TML4"/>
<sequence>MNQRESSKVTSGDCDIKHQGLTSSAKVDETNKSSGSGNGTTDSTIVRPDASSQLEKAKEEVFSTSNAQQLVSSGY</sequence>
<feature type="compositionally biased region" description="Low complexity" evidence="1">
    <location>
        <begin position="32"/>
        <end position="44"/>
    </location>
</feature>
<name>A0A0R3TML4_RODNA</name>
<evidence type="ECO:0000256" key="1">
    <source>
        <dbReference type="SAM" id="MobiDB-lite"/>
    </source>
</evidence>
<organism evidence="4">
    <name type="scientific">Rodentolepis nana</name>
    <name type="common">Dwarf tapeworm</name>
    <name type="synonym">Hymenolepis nana</name>
    <dbReference type="NCBI Taxonomy" id="102285"/>
    <lineage>
        <taxon>Eukaryota</taxon>
        <taxon>Metazoa</taxon>
        <taxon>Spiralia</taxon>
        <taxon>Lophotrochozoa</taxon>
        <taxon>Platyhelminthes</taxon>
        <taxon>Cestoda</taxon>
        <taxon>Eucestoda</taxon>
        <taxon>Cyclophyllidea</taxon>
        <taxon>Hymenolepididae</taxon>
        <taxon>Rodentolepis</taxon>
    </lineage>
</organism>
<feature type="compositionally biased region" description="Polar residues" evidence="1">
    <location>
        <begin position="1"/>
        <end position="10"/>
    </location>
</feature>
<evidence type="ECO:0000313" key="3">
    <source>
        <dbReference type="Proteomes" id="UP000278807"/>
    </source>
</evidence>
<dbReference type="WBParaSite" id="HNAJ_0000856301-mRNA-1">
    <property type="protein sequence ID" value="HNAJ_0000856301-mRNA-1"/>
    <property type="gene ID" value="HNAJ_0000856301"/>
</dbReference>
<evidence type="ECO:0000313" key="4">
    <source>
        <dbReference type="WBParaSite" id="HNAJ_0000856301-mRNA-1"/>
    </source>
</evidence>
<protein>
    <submittedName>
        <fullName evidence="2 4">Uncharacterized protein</fullName>
    </submittedName>
</protein>
<accession>A0A0R3TML4</accession>
<proteinExistence type="predicted"/>
<reference evidence="2 3" key="2">
    <citation type="submission" date="2018-11" db="EMBL/GenBank/DDBJ databases">
        <authorList>
            <consortium name="Pathogen Informatics"/>
        </authorList>
    </citation>
    <scope>NUCLEOTIDE SEQUENCE [LARGE SCALE GENOMIC DNA]</scope>
</reference>
<reference evidence="4" key="1">
    <citation type="submission" date="2017-02" db="UniProtKB">
        <authorList>
            <consortium name="WormBaseParasite"/>
        </authorList>
    </citation>
    <scope>IDENTIFICATION</scope>
</reference>
<feature type="region of interest" description="Disordered" evidence="1">
    <location>
        <begin position="1"/>
        <end position="75"/>
    </location>
</feature>
<gene>
    <name evidence="2" type="ORF">HNAJ_LOCUS8559</name>
</gene>
<dbReference type="EMBL" id="UZAE01012322">
    <property type="protein sequence ID" value="VDO04555.1"/>
    <property type="molecule type" value="Genomic_DNA"/>
</dbReference>